<comment type="similarity">
    <text evidence="1">Belongs to the NmrA-type oxidoreductase family.</text>
</comment>
<dbReference type="AlphaFoldDB" id="A0A1M2VNM9"/>
<dbReference type="Gene3D" id="3.40.50.720">
    <property type="entry name" value="NAD(P)-binding Rossmann-like Domain"/>
    <property type="match status" value="1"/>
</dbReference>
<dbReference type="OrthoDB" id="300709at2759"/>
<dbReference type="SUPFAM" id="SSF51735">
    <property type="entry name" value="NAD(P)-binding Rossmann-fold domains"/>
    <property type="match status" value="1"/>
</dbReference>
<dbReference type="CDD" id="cd05251">
    <property type="entry name" value="NmrA_like_SDR_a"/>
    <property type="match status" value="1"/>
</dbReference>
<evidence type="ECO:0000256" key="1">
    <source>
        <dbReference type="ARBA" id="ARBA00006328"/>
    </source>
</evidence>
<dbReference type="PANTHER" id="PTHR42748">
    <property type="entry name" value="NITROGEN METABOLITE REPRESSION PROTEIN NMRA FAMILY MEMBER"/>
    <property type="match status" value="1"/>
</dbReference>
<sequence>MSAQIAQKKLILVIGATGAQGLAVIDGLLKPATDGSPSPYAIRALTRNAASSRAQGLAQRGVEIFEGSTDDLSSVLKALQGVYGAFVNTDSFTIGEQKEIFTGIRIFELAKQTGTLKHYVWSGLDYSFKKGGYNPMYRCEHHDAKARVSDWMRAQPSIVSDDNMSWSILTTMAYMEMLNLPMFGPLNKRADGTYVFASPIGAGHVPMITLADIGFFARHIFDHRADTSARELEVGSDWVDWPYLVSTFTKVTGKPAVFLPLSLEEWFALWDQEDINRPVANERYGAQDGSTTWKGNFTCWWAQYRDDVIKRDFASLRKVNPEGHNLESWMREVGYTGDMGWSLLKNAEDGKSPRLDMERIKKL</sequence>
<dbReference type="STRING" id="154538.A0A1M2VNM9"/>
<reference evidence="4 5" key="1">
    <citation type="submission" date="2016-10" db="EMBL/GenBank/DDBJ databases">
        <title>Genome sequence of the basidiomycete white-rot fungus Trametes pubescens.</title>
        <authorList>
            <person name="Makela M.R."/>
            <person name="Granchi Z."/>
            <person name="Peng M."/>
            <person name="De Vries R.P."/>
            <person name="Grigoriev I."/>
            <person name="Riley R."/>
            <person name="Hilden K."/>
        </authorList>
    </citation>
    <scope>NUCLEOTIDE SEQUENCE [LARGE SCALE GENOMIC DNA]</scope>
    <source>
        <strain evidence="4 5">FBCC735</strain>
    </source>
</reference>
<dbReference type="InterPro" id="IPR036291">
    <property type="entry name" value="NAD(P)-bd_dom_sf"/>
</dbReference>
<accession>A0A1M2VNM9</accession>
<protein>
    <submittedName>
        <fullName evidence="4">NmrA-like family domain-containing protein 1</fullName>
    </submittedName>
</protein>
<evidence type="ECO:0000259" key="3">
    <source>
        <dbReference type="Pfam" id="PF05368"/>
    </source>
</evidence>
<feature type="domain" description="NmrA-like" evidence="3">
    <location>
        <begin position="7"/>
        <end position="262"/>
    </location>
</feature>
<keyword evidence="2" id="KW-0521">NADP</keyword>
<evidence type="ECO:0000313" key="4">
    <source>
        <dbReference type="EMBL" id="OJT09160.1"/>
    </source>
</evidence>
<comment type="caution">
    <text evidence="4">The sequence shown here is derived from an EMBL/GenBank/DDBJ whole genome shotgun (WGS) entry which is preliminary data.</text>
</comment>
<dbReference type="PANTHER" id="PTHR42748:SF14">
    <property type="entry name" value="SNOAL-LIKE DOMAIN-CONTAINING PROTEIN"/>
    <property type="match status" value="1"/>
</dbReference>
<dbReference type="EMBL" id="MNAD01000978">
    <property type="protein sequence ID" value="OJT09160.1"/>
    <property type="molecule type" value="Genomic_DNA"/>
</dbReference>
<dbReference type="Gene3D" id="3.90.25.10">
    <property type="entry name" value="UDP-galactose 4-epimerase, domain 1"/>
    <property type="match status" value="1"/>
</dbReference>
<organism evidence="4 5">
    <name type="scientific">Trametes pubescens</name>
    <name type="common">White-rot fungus</name>
    <dbReference type="NCBI Taxonomy" id="154538"/>
    <lineage>
        <taxon>Eukaryota</taxon>
        <taxon>Fungi</taxon>
        <taxon>Dikarya</taxon>
        <taxon>Basidiomycota</taxon>
        <taxon>Agaricomycotina</taxon>
        <taxon>Agaricomycetes</taxon>
        <taxon>Polyporales</taxon>
        <taxon>Polyporaceae</taxon>
        <taxon>Trametes</taxon>
    </lineage>
</organism>
<dbReference type="Proteomes" id="UP000184267">
    <property type="component" value="Unassembled WGS sequence"/>
</dbReference>
<dbReference type="InterPro" id="IPR008030">
    <property type="entry name" value="NmrA-like"/>
</dbReference>
<dbReference type="OMA" id="CEHHDAK"/>
<gene>
    <name evidence="4" type="ORF">TRAPUB_14370</name>
</gene>
<proteinExistence type="inferred from homology"/>
<dbReference type="Pfam" id="PF05368">
    <property type="entry name" value="NmrA"/>
    <property type="match status" value="1"/>
</dbReference>
<keyword evidence="5" id="KW-1185">Reference proteome</keyword>
<evidence type="ECO:0000256" key="2">
    <source>
        <dbReference type="ARBA" id="ARBA00022857"/>
    </source>
</evidence>
<name>A0A1M2VNM9_TRAPU</name>
<evidence type="ECO:0000313" key="5">
    <source>
        <dbReference type="Proteomes" id="UP000184267"/>
    </source>
</evidence>
<dbReference type="GO" id="GO:0005634">
    <property type="term" value="C:nucleus"/>
    <property type="evidence" value="ECO:0007669"/>
    <property type="project" value="TreeGrafter"/>
</dbReference>
<dbReference type="InterPro" id="IPR051164">
    <property type="entry name" value="NmrA-like_oxidored"/>
</dbReference>